<feature type="transmembrane region" description="Helical" evidence="1">
    <location>
        <begin position="70"/>
        <end position="88"/>
    </location>
</feature>
<organism evidence="2 3">
    <name type="scientific">Anabaenopsis circularis NIES-21</name>
    <dbReference type="NCBI Taxonomy" id="1085406"/>
    <lineage>
        <taxon>Bacteria</taxon>
        <taxon>Bacillati</taxon>
        <taxon>Cyanobacteriota</taxon>
        <taxon>Cyanophyceae</taxon>
        <taxon>Nostocales</taxon>
        <taxon>Nodulariaceae</taxon>
        <taxon>Anabaenopsis</taxon>
    </lineage>
</organism>
<dbReference type="Proteomes" id="UP000218287">
    <property type="component" value="Chromosome"/>
</dbReference>
<dbReference type="AlphaFoldDB" id="A0A1Z4GA02"/>
<protein>
    <submittedName>
        <fullName evidence="2">Uncharacterized protein</fullName>
    </submittedName>
</protein>
<name>A0A1Z4GA02_9CYAN</name>
<evidence type="ECO:0000313" key="3">
    <source>
        <dbReference type="Proteomes" id="UP000218287"/>
    </source>
</evidence>
<reference evidence="2 3" key="1">
    <citation type="submission" date="2017-06" db="EMBL/GenBank/DDBJ databases">
        <title>Genome sequencing of cyanobaciteial culture collection at National Institute for Environmental Studies (NIES).</title>
        <authorList>
            <person name="Hirose Y."/>
            <person name="Shimura Y."/>
            <person name="Fujisawa T."/>
            <person name="Nakamura Y."/>
            <person name="Kawachi M."/>
        </authorList>
    </citation>
    <scope>NUCLEOTIDE SEQUENCE [LARGE SCALE GENOMIC DNA]</scope>
    <source>
        <strain evidence="2 3">NIES-21</strain>
    </source>
</reference>
<keyword evidence="1" id="KW-0472">Membrane</keyword>
<keyword evidence="3" id="KW-1185">Reference proteome</keyword>
<sequence>MALMDWKKSSSVIIESMRVSHIFTGNDEMAKIIINDLSSGDLDSYLTEVNELDSLSIYGGESEFQQILNFAYNLLNFVLSAYAIYNISSIAKSFKITRNKTTRSVFSLF</sequence>
<dbReference type="EMBL" id="AP018174">
    <property type="protein sequence ID" value="BAY14350.1"/>
    <property type="molecule type" value="Genomic_DNA"/>
</dbReference>
<evidence type="ECO:0000313" key="2">
    <source>
        <dbReference type="EMBL" id="BAY14350.1"/>
    </source>
</evidence>
<keyword evidence="1" id="KW-0812">Transmembrane</keyword>
<proteinExistence type="predicted"/>
<accession>A0A1Z4GA02</accession>
<evidence type="ECO:0000256" key="1">
    <source>
        <dbReference type="SAM" id="Phobius"/>
    </source>
</evidence>
<keyword evidence="1" id="KW-1133">Transmembrane helix</keyword>
<gene>
    <name evidence="2" type="ORF">NIES21_01070</name>
</gene>